<evidence type="ECO:0000256" key="1">
    <source>
        <dbReference type="ARBA" id="ARBA00004479"/>
    </source>
</evidence>
<evidence type="ECO:0000256" key="3">
    <source>
        <dbReference type="ARBA" id="ARBA00022692"/>
    </source>
</evidence>
<dbReference type="InterPro" id="IPR036116">
    <property type="entry name" value="FN3_sf"/>
</dbReference>
<keyword evidence="7 10" id="KW-0472">Membrane</keyword>
<protein>
    <submittedName>
        <fullName evidence="11">Uncharacterized protein</fullName>
    </submittedName>
</protein>
<dbReference type="InterPro" id="IPR003961">
    <property type="entry name" value="FN3_dom"/>
</dbReference>
<evidence type="ECO:0000313" key="12">
    <source>
        <dbReference type="Proteomes" id="UP000694523"/>
    </source>
</evidence>
<dbReference type="PANTHER" id="PTHR48423:SF1">
    <property type="entry name" value="INTERLEUKIN-27 RECEPTOR SUBUNIT ALPHA"/>
    <property type="match status" value="1"/>
</dbReference>
<dbReference type="Gene3D" id="2.60.40.10">
    <property type="entry name" value="Immunoglobulins"/>
    <property type="match status" value="1"/>
</dbReference>
<keyword evidence="5" id="KW-0677">Repeat</keyword>
<dbReference type="AlphaFoldDB" id="A0A8C6WPG8"/>
<evidence type="ECO:0000256" key="9">
    <source>
        <dbReference type="ARBA" id="ARBA00023180"/>
    </source>
</evidence>
<name>A0A8C6WPG8_9GOBI</name>
<proteinExistence type="inferred from homology"/>
<dbReference type="CDD" id="cd00063">
    <property type="entry name" value="FN3"/>
    <property type="match status" value="1"/>
</dbReference>
<reference evidence="11" key="1">
    <citation type="submission" date="2025-08" db="UniProtKB">
        <authorList>
            <consortium name="Ensembl"/>
        </authorList>
    </citation>
    <scope>IDENTIFICATION</scope>
</reference>
<evidence type="ECO:0000256" key="2">
    <source>
        <dbReference type="ARBA" id="ARBA00008921"/>
    </source>
</evidence>
<accession>A0A8C6WPG8</accession>
<dbReference type="GO" id="GO:0005886">
    <property type="term" value="C:plasma membrane"/>
    <property type="evidence" value="ECO:0007669"/>
    <property type="project" value="UniProtKB-ARBA"/>
</dbReference>
<comment type="similarity">
    <text evidence="2">Belongs to the type I cytokine receptor family. Type 2 subfamily.</text>
</comment>
<evidence type="ECO:0000256" key="4">
    <source>
        <dbReference type="ARBA" id="ARBA00022729"/>
    </source>
</evidence>
<dbReference type="InterPro" id="IPR052672">
    <property type="entry name" value="Type1_Cytokine_Rcpt_Type2"/>
</dbReference>
<organism evidence="11 12">
    <name type="scientific">Neogobius melanostomus</name>
    <name type="common">round goby</name>
    <dbReference type="NCBI Taxonomy" id="47308"/>
    <lineage>
        <taxon>Eukaryota</taxon>
        <taxon>Metazoa</taxon>
        <taxon>Chordata</taxon>
        <taxon>Craniata</taxon>
        <taxon>Vertebrata</taxon>
        <taxon>Euteleostomi</taxon>
        <taxon>Actinopterygii</taxon>
        <taxon>Neopterygii</taxon>
        <taxon>Teleostei</taxon>
        <taxon>Neoteleostei</taxon>
        <taxon>Acanthomorphata</taxon>
        <taxon>Gobiaria</taxon>
        <taxon>Gobiiformes</taxon>
        <taxon>Gobioidei</taxon>
        <taxon>Gobiidae</taxon>
        <taxon>Benthophilinae</taxon>
        <taxon>Neogobiini</taxon>
        <taxon>Neogobius</taxon>
    </lineage>
</organism>
<evidence type="ECO:0000256" key="8">
    <source>
        <dbReference type="ARBA" id="ARBA00023170"/>
    </source>
</evidence>
<feature type="transmembrane region" description="Helical" evidence="10">
    <location>
        <begin position="481"/>
        <end position="504"/>
    </location>
</feature>
<keyword evidence="3 10" id="KW-0812">Transmembrane</keyword>
<evidence type="ECO:0000256" key="7">
    <source>
        <dbReference type="ARBA" id="ARBA00023136"/>
    </source>
</evidence>
<keyword evidence="4" id="KW-0732">Signal</keyword>
<dbReference type="Proteomes" id="UP000694523">
    <property type="component" value="Unplaced"/>
</dbReference>
<evidence type="ECO:0000256" key="6">
    <source>
        <dbReference type="ARBA" id="ARBA00022989"/>
    </source>
</evidence>
<dbReference type="PANTHER" id="PTHR48423">
    <property type="entry name" value="INTERLEUKIN-27 RECEPTOR SUBUNIT ALPHA"/>
    <property type="match status" value="1"/>
</dbReference>
<evidence type="ECO:0000256" key="10">
    <source>
        <dbReference type="SAM" id="Phobius"/>
    </source>
</evidence>
<evidence type="ECO:0000313" key="11">
    <source>
        <dbReference type="Ensembl" id="ENSNMLP00000022358.1"/>
    </source>
</evidence>
<keyword evidence="12" id="KW-1185">Reference proteome</keyword>
<keyword evidence="6 10" id="KW-1133">Transmembrane helix</keyword>
<dbReference type="InterPro" id="IPR013783">
    <property type="entry name" value="Ig-like_fold"/>
</dbReference>
<evidence type="ECO:0000256" key="5">
    <source>
        <dbReference type="ARBA" id="ARBA00022737"/>
    </source>
</evidence>
<sequence>CFGQMRQKLNFLAQMQNVMYGANLTLLIVLSAPSPVSHMVGGASCYGAAFPQRGLGRFINDVSLFEVPPDPAQNISCETTRSAHFIDCRWNSTETHVPTNYSNFSIPRERFDDDMKYQLSITTCNHFGKSHSDPLTFSLEDVVIPETPNITQIDIRNTSLTAFLRWKTISEFSENLKPFIRRRATNGEVSELSDGLVKVTGLRPLTNYEFQVKTFCSKWSPSFLKKTPGKATANSEQNIVIDGKKKERNQGLQNVNVKCLLFQPPPADDFSGKIHWYEIFFGDGQKQKDFCASLSHCSARVRLLRPISVTVVTSYGTSPLPQSPSHNQVYGFQIHSLTLQPQTGEVPGVLYNISIFAVTTRGVSAPSSSLVYSKELEPTFGPFMSVLVHESNRALVQWEELLVEQRRGFITSYTIYYKVLDSSTTPVQRILTLVSVPVGGPREQWLDCPDGTLALQMSASNAAGEGPKGNHISSHPPAPQVGLVIVIIFIITLFIAVIVNLMCWKCVRKRIKQRCIAWGPAWLGDNLPKPKNSYASKLLQLEGSEPSFFSSYIDPPLSPISLLSRDNREEPYPCVHVEPGPLQSDTTSLVPEATADCSNSSVTLGHCNYKPQTHFAEKADVKGIEEEKSSSDLFEGFDRLLSIVQGDLSGSQTGPGLVYTCTDKVDTLSLMDSDVSAEDALVDFSDNNEGTLAGGYFPQLFSTVGLM</sequence>
<dbReference type="Ensembl" id="ENSNMLT00000025035.1">
    <property type="protein sequence ID" value="ENSNMLP00000022358.1"/>
    <property type="gene ID" value="ENSNMLG00000014451.1"/>
</dbReference>
<keyword evidence="8" id="KW-0675">Receptor</keyword>
<dbReference type="SUPFAM" id="SSF49265">
    <property type="entry name" value="Fibronectin type III"/>
    <property type="match status" value="2"/>
</dbReference>
<reference evidence="11" key="2">
    <citation type="submission" date="2025-09" db="UniProtKB">
        <authorList>
            <consortium name="Ensembl"/>
        </authorList>
    </citation>
    <scope>IDENTIFICATION</scope>
</reference>
<comment type="subcellular location">
    <subcellularLocation>
        <location evidence="1">Membrane</location>
        <topology evidence="1">Single-pass type I membrane protein</topology>
    </subcellularLocation>
</comment>
<keyword evidence="9" id="KW-0325">Glycoprotein</keyword>